<keyword evidence="1" id="KW-0175">Coiled coil</keyword>
<dbReference type="Pfam" id="PF20537">
    <property type="entry name" value="DUF6752"/>
    <property type="match status" value="1"/>
</dbReference>
<name>A0ABU8LJT1_9MICO</name>
<gene>
    <name evidence="3" type="ORF">WDU93_05200</name>
</gene>
<dbReference type="EMBL" id="JBBDGN010000003">
    <property type="protein sequence ID" value="MEJ1091084.1"/>
    <property type="molecule type" value="Genomic_DNA"/>
</dbReference>
<accession>A0ABU8LJT1</accession>
<reference evidence="3 4" key="1">
    <citation type="submission" date="2024-02" db="EMBL/GenBank/DDBJ databases">
        <authorList>
            <person name="Saticioglu I.B."/>
        </authorList>
    </citation>
    <scope>NUCLEOTIDE SEQUENCE [LARGE SCALE GENOMIC DNA]</scope>
    <source>
        <strain evidence="3 4">Mu-43</strain>
    </source>
</reference>
<dbReference type="RefSeq" id="WP_337318279.1">
    <property type="nucleotide sequence ID" value="NZ_JBBDGN010000003.1"/>
</dbReference>
<proteinExistence type="predicted"/>
<dbReference type="InterPro" id="IPR046640">
    <property type="entry name" value="DUF6752"/>
</dbReference>
<feature type="domain" description="DUF6752" evidence="2">
    <location>
        <begin position="36"/>
        <end position="66"/>
    </location>
</feature>
<dbReference type="Proteomes" id="UP001366085">
    <property type="component" value="Unassembled WGS sequence"/>
</dbReference>
<comment type="caution">
    <text evidence="3">The sequence shown here is derived from an EMBL/GenBank/DDBJ whole genome shotgun (WGS) entry which is preliminary data.</text>
</comment>
<protein>
    <submittedName>
        <fullName evidence="3">DUF6752 domain-containing protein</fullName>
    </submittedName>
</protein>
<evidence type="ECO:0000256" key="1">
    <source>
        <dbReference type="SAM" id="Coils"/>
    </source>
</evidence>
<feature type="coiled-coil region" evidence="1">
    <location>
        <begin position="33"/>
        <end position="60"/>
    </location>
</feature>
<sequence length="77" mass="9053">MLRRLAMWIAPTAYTKLQALDVDRPLPTGLEDADDLRARIADLEQQLKEMRQDNRRVAELYDVIFERLRDDNPLSAR</sequence>
<evidence type="ECO:0000313" key="4">
    <source>
        <dbReference type="Proteomes" id="UP001366085"/>
    </source>
</evidence>
<organism evidence="3 4">
    <name type="scientific">Microbacterium istanbulense</name>
    <dbReference type="NCBI Taxonomy" id="3122049"/>
    <lineage>
        <taxon>Bacteria</taxon>
        <taxon>Bacillati</taxon>
        <taxon>Actinomycetota</taxon>
        <taxon>Actinomycetes</taxon>
        <taxon>Micrococcales</taxon>
        <taxon>Microbacteriaceae</taxon>
        <taxon>Microbacterium</taxon>
    </lineage>
</organism>
<evidence type="ECO:0000313" key="3">
    <source>
        <dbReference type="EMBL" id="MEJ1091084.1"/>
    </source>
</evidence>
<evidence type="ECO:0000259" key="2">
    <source>
        <dbReference type="Pfam" id="PF20537"/>
    </source>
</evidence>
<keyword evidence="4" id="KW-1185">Reference proteome</keyword>